<feature type="non-terminal residue" evidence="2">
    <location>
        <position position="202"/>
    </location>
</feature>
<feature type="compositionally biased region" description="Basic and acidic residues" evidence="1">
    <location>
        <begin position="152"/>
        <end position="161"/>
    </location>
</feature>
<keyword evidence="3" id="KW-1185">Reference proteome</keyword>
<reference evidence="2" key="1">
    <citation type="submission" date="2021-01" db="EMBL/GenBank/DDBJ databases">
        <title>Modified the classification status of verrucomicrobia.</title>
        <authorList>
            <person name="Feng X."/>
        </authorList>
    </citation>
    <scope>NUCLEOTIDE SEQUENCE</scope>
    <source>
        <strain evidence="2">KCTC 22041</strain>
    </source>
</reference>
<sequence length="202" mass="22652">MAELPYMQFFPADYLRDTEILSLSAQGGWMRMLCSMWHPSRRGVLSLRLQAMARLLHASEQATKSIIQEIEECDVADVEWGGHREAISPADIGMVTITCRRMVRDWEKATSEKKTLSDAGRRGAAKRWGNRGVNSPPNGEVNSPPNSNPEARNQKDREREIAQAQEPNTTLPRSNRRPTLAQAKSAAATIGVTAELADEWWH</sequence>
<protein>
    <submittedName>
        <fullName evidence="2">DUF1376 domain-containing protein</fullName>
    </submittedName>
</protein>
<dbReference type="AlphaFoldDB" id="A0A934SEP5"/>
<name>A0A934SEP5_9BACT</name>
<feature type="compositionally biased region" description="Basic and acidic residues" evidence="1">
    <location>
        <begin position="108"/>
        <end position="121"/>
    </location>
</feature>
<feature type="region of interest" description="Disordered" evidence="1">
    <location>
        <begin position="108"/>
        <end position="188"/>
    </location>
</feature>
<comment type="caution">
    <text evidence="2">The sequence shown here is derived from an EMBL/GenBank/DDBJ whole genome shotgun (WGS) entry which is preliminary data.</text>
</comment>
<gene>
    <name evidence="2" type="ORF">JIN85_20260</name>
</gene>
<organism evidence="2 3">
    <name type="scientific">Luteolibacter pohnpeiensis</name>
    <dbReference type="NCBI Taxonomy" id="454153"/>
    <lineage>
        <taxon>Bacteria</taxon>
        <taxon>Pseudomonadati</taxon>
        <taxon>Verrucomicrobiota</taxon>
        <taxon>Verrucomicrobiia</taxon>
        <taxon>Verrucomicrobiales</taxon>
        <taxon>Verrucomicrobiaceae</taxon>
        <taxon>Luteolibacter</taxon>
    </lineage>
</organism>
<dbReference type="EMBL" id="JAENIJ010000096">
    <property type="protein sequence ID" value="MBK1884757.1"/>
    <property type="molecule type" value="Genomic_DNA"/>
</dbReference>
<feature type="compositionally biased region" description="Polar residues" evidence="1">
    <location>
        <begin position="132"/>
        <end position="151"/>
    </location>
</feature>
<proteinExistence type="predicted"/>
<dbReference type="Proteomes" id="UP000603141">
    <property type="component" value="Unassembled WGS sequence"/>
</dbReference>
<evidence type="ECO:0000256" key="1">
    <source>
        <dbReference type="SAM" id="MobiDB-lite"/>
    </source>
</evidence>
<accession>A0A934SEP5</accession>
<evidence type="ECO:0000313" key="2">
    <source>
        <dbReference type="EMBL" id="MBK1884757.1"/>
    </source>
</evidence>
<evidence type="ECO:0000313" key="3">
    <source>
        <dbReference type="Proteomes" id="UP000603141"/>
    </source>
</evidence>